<sequence length="390" mass="46431">MHDAKFNEFITEVEYLKPDISKYFEELVRSYENENYRSTIVLMWGVVLFHVYKKIEKFGLENFKTRYSEKGQHVYRDIFDLSNLEDNELLQYALANGIFTDLNINKILIGLKDKRNQAAHVNSIDFGKEDIYSFCVDSLKAIKIIEEDMYRNRSFDMRQFSKLDYPDYGEYVKTLSPKQKIDLLNYLLDVISDNYDNLNTELSKLGWNFANYHSILSIELANNNKNIHAIKALYNNSGYIKPDIERILVDKAIIQDTFTKIYPFMAIFALLNINFPSNREKTLFIFVVINSIKYCWQLEIMHLPIKFLEKYWKKLEKTDRQKIVEEIDSKEDFQLSWSGMAALCQLINENDDLRPQHFRNIRKNYEDRGCDSKRKKECILEKCIFKKFMT</sequence>
<name>A0A7J9P543_METMI</name>
<accession>A0A7J9P543</accession>
<proteinExistence type="predicted"/>
<evidence type="ECO:0000313" key="1">
    <source>
        <dbReference type="EMBL" id="MBA2858313.1"/>
    </source>
</evidence>
<protein>
    <submittedName>
        <fullName evidence="1">Uncharacterized protein</fullName>
    </submittedName>
</protein>
<dbReference type="Proteomes" id="UP000558015">
    <property type="component" value="Unassembled WGS sequence"/>
</dbReference>
<dbReference type="RefSeq" id="WP_181493306.1">
    <property type="nucleotide sequence ID" value="NZ_JACDUN010000001.1"/>
</dbReference>
<gene>
    <name evidence="1" type="ORF">HNP93_001014</name>
</gene>
<dbReference type="EMBL" id="JACDUN010000001">
    <property type="protein sequence ID" value="MBA2858313.1"/>
    <property type="molecule type" value="Genomic_DNA"/>
</dbReference>
<reference evidence="1 2" key="1">
    <citation type="submission" date="2020-07" db="EMBL/GenBank/DDBJ databases">
        <title>Genomic Encyclopedia of Type Strains, Phase IV (KMG-V): Genome sequencing to study the core and pangenomes of soil and plant-associated prokaryotes.</title>
        <authorList>
            <person name="Whitman W."/>
        </authorList>
    </citation>
    <scope>NUCLEOTIDE SEQUENCE [LARGE SCALE GENOMIC DNA]</scope>
    <source>
        <strain evidence="1 2">C12</strain>
    </source>
</reference>
<organism evidence="1 2">
    <name type="scientific">Methanococcus maripaludis</name>
    <name type="common">Methanococcus deltae</name>
    <dbReference type="NCBI Taxonomy" id="39152"/>
    <lineage>
        <taxon>Archaea</taxon>
        <taxon>Methanobacteriati</taxon>
        <taxon>Methanobacteriota</taxon>
        <taxon>Methanomada group</taxon>
        <taxon>Methanococci</taxon>
        <taxon>Methanococcales</taxon>
        <taxon>Methanococcaceae</taxon>
        <taxon>Methanococcus</taxon>
    </lineage>
</organism>
<dbReference type="AlphaFoldDB" id="A0A7J9P543"/>
<comment type="caution">
    <text evidence="1">The sequence shown here is derived from an EMBL/GenBank/DDBJ whole genome shotgun (WGS) entry which is preliminary data.</text>
</comment>
<evidence type="ECO:0000313" key="2">
    <source>
        <dbReference type="Proteomes" id="UP000558015"/>
    </source>
</evidence>